<organism evidence="2 3">
    <name type="scientific">Candidatus Giovannonibacteria bacterium RIFCSPHIGHO2_12_FULL_43_15</name>
    <dbReference type="NCBI Taxonomy" id="1798341"/>
    <lineage>
        <taxon>Bacteria</taxon>
        <taxon>Candidatus Giovannoniibacteriota</taxon>
    </lineage>
</organism>
<protein>
    <submittedName>
        <fullName evidence="2">Uncharacterized protein</fullName>
    </submittedName>
</protein>
<accession>A0A1F5WR33</accession>
<sequence>MISIEISARMLRAVVGSSFILAGIILAVLALWLKPKLCDRWFRGFALLGYLWFIMKSALKEEILDLLFIDKVFIMESCLQFLFQKGLPKKI</sequence>
<feature type="transmembrane region" description="Helical" evidence="1">
    <location>
        <begin position="12"/>
        <end position="34"/>
    </location>
</feature>
<reference evidence="2 3" key="1">
    <citation type="journal article" date="2016" name="Nat. Commun.">
        <title>Thousands of microbial genomes shed light on interconnected biogeochemical processes in an aquifer system.</title>
        <authorList>
            <person name="Anantharaman K."/>
            <person name="Brown C.T."/>
            <person name="Hug L.A."/>
            <person name="Sharon I."/>
            <person name="Castelle C.J."/>
            <person name="Probst A.J."/>
            <person name="Thomas B.C."/>
            <person name="Singh A."/>
            <person name="Wilkins M.J."/>
            <person name="Karaoz U."/>
            <person name="Brodie E.L."/>
            <person name="Williams K.H."/>
            <person name="Hubbard S.S."/>
            <person name="Banfield J.F."/>
        </authorList>
    </citation>
    <scope>NUCLEOTIDE SEQUENCE [LARGE SCALE GENOMIC DNA]</scope>
</reference>
<proteinExistence type="predicted"/>
<name>A0A1F5WR33_9BACT</name>
<keyword evidence="1" id="KW-1133">Transmembrane helix</keyword>
<evidence type="ECO:0000256" key="1">
    <source>
        <dbReference type="SAM" id="Phobius"/>
    </source>
</evidence>
<dbReference type="EMBL" id="MFHT01000004">
    <property type="protein sequence ID" value="OGF78080.1"/>
    <property type="molecule type" value="Genomic_DNA"/>
</dbReference>
<keyword evidence="1" id="KW-0812">Transmembrane</keyword>
<evidence type="ECO:0000313" key="3">
    <source>
        <dbReference type="Proteomes" id="UP000177723"/>
    </source>
</evidence>
<evidence type="ECO:0000313" key="2">
    <source>
        <dbReference type="EMBL" id="OGF78080.1"/>
    </source>
</evidence>
<dbReference type="Proteomes" id="UP000177723">
    <property type="component" value="Unassembled WGS sequence"/>
</dbReference>
<dbReference type="AlphaFoldDB" id="A0A1F5WR33"/>
<gene>
    <name evidence="2" type="ORF">A3F23_02660</name>
</gene>
<comment type="caution">
    <text evidence="2">The sequence shown here is derived from an EMBL/GenBank/DDBJ whole genome shotgun (WGS) entry which is preliminary data.</text>
</comment>
<keyword evidence="1" id="KW-0472">Membrane</keyword>